<dbReference type="GO" id="GO:0006426">
    <property type="term" value="P:glycyl-tRNA aminoacylation"/>
    <property type="evidence" value="ECO:0007669"/>
    <property type="project" value="UniProtKB-UniRule"/>
</dbReference>
<keyword evidence="13" id="KW-1185">Reference proteome</keyword>
<dbReference type="GO" id="GO:0004820">
    <property type="term" value="F:glycine-tRNA ligase activity"/>
    <property type="evidence" value="ECO:0007669"/>
    <property type="project" value="UniProtKB-UniRule"/>
</dbReference>
<dbReference type="GO" id="GO:0005524">
    <property type="term" value="F:ATP binding"/>
    <property type="evidence" value="ECO:0007669"/>
    <property type="project" value="UniProtKB-UniRule"/>
</dbReference>
<evidence type="ECO:0000313" key="13">
    <source>
        <dbReference type="Proteomes" id="UP000503840"/>
    </source>
</evidence>
<reference evidence="12 13" key="1">
    <citation type="submission" date="2020-05" db="EMBL/GenBank/DDBJ databases">
        <title>Draft genome sequence of Desulfovibrio sp. strain HN2T.</title>
        <authorList>
            <person name="Ueno A."/>
            <person name="Tamazawa S."/>
            <person name="Tamamura S."/>
            <person name="Murakami T."/>
            <person name="Kiyama T."/>
            <person name="Inomata H."/>
            <person name="Amano Y."/>
            <person name="Miyakawa K."/>
            <person name="Tamaki H."/>
            <person name="Naganuma T."/>
            <person name="Kaneko K."/>
        </authorList>
    </citation>
    <scope>NUCLEOTIDE SEQUENCE [LARGE SCALE GENOMIC DNA]</scope>
    <source>
        <strain evidence="12 13">HN2</strain>
    </source>
</reference>
<comment type="catalytic activity">
    <reaction evidence="9 10">
        <text>tRNA(Gly) + glycine + ATP = glycyl-tRNA(Gly) + AMP + diphosphate</text>
        <dbReference type="Rhea" id="RHEA:16013"/>
        <dbReference type="Rhea" id="RHEA-COMP:9664"/>
        <dbReference type="Rhea" id="RHEA-COMP:9683"/>
        <dbReference type="ChEBI" id="CHEBI:30616"/>
        <dbReference type="ChEBI" id="CHEBI:33019"/>
        <dbReference type="ChEBI" id="CHEBI:57305"/>
        <dbReference type="ChEBI" id="CHEBI:78442"/>
        <dbReference type="ChEBI" id="CHEBI:78522"/>
        <dbReference type="ChEBI" id="CHEBI:456215"/>
        <dbReference type="EC" id="6.1.1.14"/>
    </reaction>
</comment>
<evidence type="ECO:0000256" key="5">
    <source>
        <dbReference type="ARBA" id="ARBA00022741"/>
    </source>
</evidence>
<dbReference type="GO" id="GO:0004814">
    <property type="term" value="F:arginine-tRNA ligase activity"/>
    <property type="evidence" value="ECO:0007669"/>
    <property type="project" value="InterPro"/>
</dbReference>
<dbReference type="AlphaFoldDB" id="A0A7J0BJQ7"/>
<dbReference type="PANTHER" id="PTHR30075">
    <property type="entry name" value="GLYCYL-TRNA SYNTHETASE"/>
    <property type="match status" value="1"/>
</dbReference>
<dbReference type="NCBIfam" id="TIGR00211">
    <property type="entry name" value="glyS"/>
    <property type="match status" value="1"/>
</dbReference>
<dbReference type="HAMAP" id="MF_00255">
    <property type="entry name" value="Gly_tRNA_synth_beta"/>
    <property type="match status" value="1"/>
</dbReference>
<evidence type="ECO:0000256" key="1">
    <source>
        <dbReference type="ARBA" id="ARBA00004496"/>
    </source>
</evidence>
<evidence type="ECO:0000256" key="3">
    <source>
        <dbReference type="ARBA" id="ARBA00022490"/>
    </source>
</evidence>
<keyword evidence="3 10" id="KW-0963">Cytoplasm</keyword>
<accession>A0A7J0BJQ7</accession>
<dbReference type="GO" id="GO:0005829">
    <property type="term" value="C:cytosol"/>
    <property type="evidence" value="ECO:0007669"/>
    <property type="project" value="TreeGrafter"/>
</dbReference>
<evidence type="ECO:0000256" key="8">
    <source>
        <dbReference type="ARBA" id="ARBA00023146"/>
    </source>
</evidence>
<evidence type="ECO:0000256" key="10">
    <source>
        <dbReference type="HAMAP-Rule" id="MF_00255"/>
    </source>
</evidence>
<dbReference type="Proteomes" id="UP000503840">
    <property type="component" value="Unassembled WGS sequence"/>
</dbReference>
<keyword evidence="5 10" id="KW-0547">Nucleotide-binding</keyword>
<dbReference type="InterPro" id="IPR015944">
    <property type="entry name" value="Gly-tRNA-synth_bsu"/>
</dbReference>
<dbReference type="InterPro" id="IPR006194">
    <property type="entry name" value="Gly-tRNA-synth_heterodimer"/>
</dbReference>
<dbReference type="PROSITE" id="PS50861">
    <property type="entry name" value="AA_TRNA_LIGASE_II_GLYAB"/>
    <property type="match status" value="1"/>
</dbReference>
<protein>
    <recommendedName>
        <fullName evidence="10">Glycine--tRNA ligase beta subunit</fullName>
        <ecNumber evidence="10">6.1.1.14</ecNumber>
    </recommendedName>
    <alternativeName>
        <fullName evidence="10">Glycyl-tRNA synthetase beta subunit</fullName>
        <shortName evidence="10">GlyRS</shortName>
    </alternativeName>
</protein>
<evidence type="ECO:0000259" key="11">
    <source>
        <dbReference type="Pfam" id="PF05746"/>
    </source>
</evidence>
<dbReference type="PANTHER" id="PTHR30075:SF2">
    <property type="entry name" value="GLYCINE--TRNA LIGASE, CHLOROPLASTIC_MITOCHONDRIAL 2"/>
    <property type="match status" value="1"/>
</dbReference>
<comment type="subcellular location">
    <subcellularLocation>
        <location evidence="1 10">Cytoplasm</location>
    </subcellularLocation>
</comment>
<proteinExistence type="inferred from homology"/>
<dbReference type="SUPFAM" id="SSF109604">
    <property type="entry name" value="HD-domain/PDEase-like"/>
    <property type="match status" value="1"/>
</dbReference>
<dbReference type="Pfam" id="PF05746">
    <property type="entry name" value="DALR_1"/>
    <property type="match status" value="1"/>
</dbReference>
<organism evidence="12 13">
    <name type="scientific">Desulfovibrio subterraneus</name>
    <dbReference type="NCBI Taxonomy" id="2718620"/>
    <lineage>
        <taxon>Bacteria</taxon>
        <taxon>Pseudomonadati</taxon>
        <taxon>Thermodesulfobacteriota</taxon>
        <taxon>Desulfovibrionia</taxon>
        <taxon>Desulfovibrionales</taxon>
        <taxon>Desulfovibrionaceae</taxon>
        <taxon>Desulfovibrio</taxon>
    </lineage>
</organism>
<dbReference type="Pfam" id="PF02092">
    <property type="entry name" value="tRNA_synt_2f"/>
    <property type="match status" value="1"/>
</dbReference>
<gene>
    <name evidence="10 12" type="primary">glyS</name>
    <name evidence="12" type="ORF">DSM101010T_23420</name>
</gene>
<evidence type="ECO:0000313" key="12">
    <source>
        <dbReference type="EMBL" id="GFM33977.1"/>
    </source>
</evidence>
<evidence type="ECO:0000256" key="7">
    <source>
        <dbReference type="ARBA" id="ARBA00022917"/>
    </source>
</evidence>
<comment type="caution">
    <text evidence="12">The sequence shown here is derived from an EMBL/GenBank/DDBJ whole genome shotgun (WGS) entry which is preliminary data.</text>
</comment>
<evidence type="ECO:0000256" key="2">
    <source>
        <dbReference type="ARBA" id="ARBA00008226"/>
    </source>
</evidence>
<feature type="domain" description="DALR anticodon binding" evidence="11">
    <location>
        <begin position="585"/>
        <end position="684"/>
    </location>
</feature>
<comment type="similarity">
    <text evidence="2 10">Belongs to the class-II aminoacyl-tRNA synthetase family.</text>
</comment>
<evidence type="ECO:0000256" key="4">
    <source>
        <dbReference type="ARBA" id="ARBA00022598"/>
    </source>
</evidence>
<keyword evidence="6 10" id="KW-0067">ATP-binding</keyword>
<keyword evidence="8 10" id="KW-0030">Aminoacyl-tRNA synthetase</keyword>
<keyword evidence="7 10" id="KW-0648">Protein biosynthesis</keyword>
<dbReference type="EMBL" id="BLVO01000013">
    <property type="protein sequence ID" value="GFM33977.1"/>
    <property type="molecule type" value="Genomic_DNA"/>
</dbReference>
<dbReference type="PRINTS" id="PR01045">
    <property type="entry name" value="TRNASYNTHGB"/>
</dbReference>
<sequence length="697" mass="75463">MSVFVLEIGTEELPARFLPGLEKELKDRLAAFLTESHVDFEAIDVQSTPRRAAATVKGISAIQNEAEEVVSGPPVRIAYDAEGKPTKAAEGFAKTQGVDLADAFTLKIDKGEYLAVRKKIGGARTLDLLSEGCPAIIGALPFPKKMKWGSLEYTYARPLRWVLAMFDDQVVPFGVADLASGNTTRGHRVHGPGPFTVSHADKFADVVREQCAVTLSGAERRAHTIAEGNALAAAMGGTVLWKDSLLDEVQGLSEHPVPCLGGFDPSFLELPREALLTSMQSHQKSFGLEDKDGNLLPYFLTVLNITPKDMDVVRKGWERVLRARLEDGRFFWRNDLKNSFDAWLGKLDSVIFLAPLGSMGNKTRRLSTLCGSLAASVDAGLKADAERAGRLSKADLVSEMVYEFDSLQGIMGGIYARKMGENDVVAQAIAEQYLPAGPDTPVPSSLCGALLSIADKADTMAGCFGLGMIPTGAADPYALRRCCLGITRIMLDRNIRVSARDIFLAAQAGYGDAIKWKLAPEEALEKMVEFFNLRLKNYFVSQGYETLLVEAALNAGSSDICDAAARLKALDAFSKSEGFGQAVLTFKRAANIIRKQGEEAGVALSGVVDAALFEDEAEKALGEALRAVEPRFESLWQAGDFDALFGLLGELRPTVDAFFDNVMVMCDDAAVRVNRLNLLTSLVQKLGRLADFAALQM</sequence>
<evidence type="ECO:0000256" key="9">
    <source>
        <dbReference type="ARBA" id="ARBA00047937"/>
    </source>
</evidence>
<name>A0A7J0BJQ7_9BACT</name>
<keyword evidence="4 10" id="KW-0436">Ligase</keyword>
<dbReference type="GO" id="GO:0006420">
    <property type="term" value="P:arginyl-tRNA aminoacylation"/>
    <property type="evidence" value="ECO:0007669"/>
    <property type="project" value="InterPro"/>
</dbReference>
<dbReference type="EC" id="6.1.1.14" evidence="10"/>
<comment type="subunit">
    <text evidence="10">Tetramer of two alpha and two beta subunits.</text>
</comment>
<dbReference type="InterPro" id="IPR008909">
    <property type="entry name" value="DALR_anticod-bd"/>
</dbReference>
<evidence type="ECO:0000256" key="6">
    <source>
        <dbReference type="ARBA" id="ARBA00022840"/>
    </source>
</evidence>
<dbReference type="RefSeq" id="WP_174405614.1">
    <property type="nucleotide sequence ID" value="NZ_BLVO01000013.1"/>
</dbReference>